<feature type="compositionally biased region" description="Low complexity" evidence="5">
    <location>
        <begin position="372"/>
        <end position="382"/>
    </location>
</feature>
<gene>
    <name evidence="7" type="ORF">PgNI_08035</name>
</gene>
<keyword evidence="4" id="KW-0408">Iron</keyword>
<reference evidence="7" key="2">
    <citation type="submission" date="2019-10" db="EMBL/GenBank/DDBJ databases">
        <authorList>
            <consortium name="NCBI Genome Project"/>
        </authorList>
    </citation>
    <scope>NUCLEOTIDE SEQUENCE</scope>
    <source>
        <strain evidence="7">NI907</strain>
    </source>
</reference>
<dbReference type="InterPro" id="IPR001128">
    <property type="entry name" value="Cyt_P450"/>
</dbReference>
<dbReference type="SUPFAM" id="SSF48264">
    <property type="entry name" value="Cytochrome P450"/>
    <property type="match status" value="1"/>
</dbReference>
<name>A0A6P8AVY1_PYRGI</name>
<evidence type="ECO:0000256" key="4">
    <source>
        <dbReference type="ARBA" id="ARBA00023004"/>
    </source>
</evidence>
<dbReference type="Gene3D" id="1.10.630.10">
    <property type="entry name" value="Cytochrome P450"/>
    <property type="match status" value="2"/>
</dbReference>
<dbReference type="InterPro" id="IPR036396">
    <property type="entry name" value="Cyt_P450_sf"/>
</dbReference>
<dbReference type="RefSeq" id="XP_030979045.1">
    <property type="nucleotide sequence ID" value="XM_031128036.1"/>
</dbReference>
<evidence type="ECO:0000256" key="1">
    <source>
        <dbReference type="ARBA" id="ARBA00010617"/>
    </source>
</evidence>
<feature type="region of interest" description="Disordered" evidence="5">
    <location>
        <begin position="367"/>
        <end position="391"/>
    </location>
</feature>
<protein>
    <recommendedName>
        <fullName evidence="8">Cytochrome P450</fullName>
    </recommendedName>
</protein>
<evidence type="ECO:0000256" key="3">
    <source>
        <dbReference type="ARBA" id="ARBA00023002"/>
    </source>
</evidence>
<keyword evidence="3" id="KW-0560">Oxidoreductase</keyword>
<evidence type="ECO:0000256" key="2">
    <source>
        <dbReference type="ARBA" id="ARBA00022723"/>
    </source>
</evidence>
<dbReference type="PANTHER" id="PTHR24296">
    <property type="entry name" value="CYTOCHROME P450"/>
    <property type="match status" value="1"/>
</dbReference>
<sequence>MEYPARSATATGNLLTGHAGFVFSTPLGRQITDWMNQIPNDGFLFFRGMLGAEYLVVAGAEGLRDVLFTRAYHFEKISAFRRYPRRLLAGGLVVQEGDAHKIRRRAVGRVFQPRNVDMLKPLLCVKSQRLVQVLRTVCEGSKVEKGGKGVLRSPQKKGSAVIDICDWATRFALDIACVMGFGEDLGLVERCKVLPILQAYTTIFTGSKENMSHYAWHTTAPVWLSNIFPHKLDKEMDEASRAVRGISLNAVLKRMDLIRKGEKATQDFLTKVVLSKKFNSQECADELVILMTAAWVTLLNAILNEMMRLEPLLPMTLRKAVRNTSFGGHAVRAGTYIVVSPYAMGRSRAIWGPEASRFDTEQLTAPHNDGEATVTASSSTSSPEQPVRSPHGILDEHRATISGHHYGMLTFPCVEVKLAGGLVVRLQPVRS</sequence>
<keyword evidence="6" id="KW-1185">Reference proteome</keyword>
<accession>A0A6P8AVY1</accession>
<dbReference type="Pfam" id="PF00067">
    <property type="entry name" value="p450"/>
    <property type="match status" value="1"/>
</dbReference>
<dbReference type="Proteomes" id="UP000515153">
    <property type="component" value="Chromosome V"/>
</dbReference>
<dbReference type="GeneID" id="41962945"/>
<evidence type="ECO:0000313" key="7">
    <source>
        <dbReference type="RefSeq" id="XP_030979045.1"/>
    </source>
</evidence>
<dbReference type="GO" id="GO:0016705">
    <property type="term" value="F:oxidoreductase activity, acting on paired donors, with incorporation or reduction of molecular oxygen"/>
    <property type="evidence" value="ECO:0007669"/>
    <property type="project" value="InterPro"/>
</dbReference>
<dbReference type="AlphaFoldDB" id="A0A6P8AVY1"/>
<evidence type="ECO:0000256" key="5">
    <source>
        <dbReference type="SAM" id="MobiDB-lite"/>
    </source>
</evidence>
<reference evidence="7" key="3">
    <citation type="submission" date="2025-08" db="UniProtKB">
        <authorList>
            <consortium name="RefSeq"/>
        </authorList>
    </citation>
    <scope>IDENTIFICATION</scope>
    <source>
        <strain evidence="7">NI907</strain>
    </source>
</reference>
<dbReference type="GO" id="GO:0004497">
    <property type="term" value="F:monooxygenase activity"/>
    <property type="evidence" value="ECO:0007669"/>
    <property type="project" value="InterPro"/>
</dbReference>
<proteinExistence type="inferred from homology"/>
<comment type="similarity">
    <text evidence="1">Belongs to the cytochrome P450 family.</text>
</comment>
<reference evidence="6 7" key="1">
    <citation type="journal article" date="2019" name="Mol. Biol. Evol.">
        <title>Blast fungal genomes show frequent chromosomal changes, gene gains and losses, and effector gene turnover.</title>
        <authorList>
            <person name="Gomez Luciano L.B."/>
            <person name="Jason Tsai I."/>
            <person name="Chuma I."/>
            <person name="Tosa Y."/>
            <person name="Chen Y.H."/>
            <person name="Li J.Y."/>
            <person name="Li M.Y."/>
            <person name="Jade Lu M.Y."/>
            <person name="Nakayashiki H."/>
            <person name="Li W.H."/>
        </authorList>
    </citation>
    <scope>NUCLEOTIDE SEQUENCE [LARGE SCALE GENOMIC DNA]</scope>
    <source>
        <strain evidence="6 7">NI907</strain>
    </source>
</reference>
<dbReference type="KEGG" id="pgri:PgNI_08035"/>
<evidence type="ECO:0000313" key="6">
    <source>
        <dbReference type="Proteomes" id="UP000515153"/>
    </source>
</evidence>
<organism evidence="6 7">
    <name type="scientific">Pyricularia grisea</name>
    <name type="common">Crabgrass-specific blast fungus</name>
    <name type="synonym">Magnaporthe grisea</name>
    <dbReference type="NCBI Taxonomy" id="148305"/>
    <lineage>
        <taxon>Eukaryota</taxon>
        <taxon>Fungi</taxon>
        <taxon>Dikarya</taxon>
        <taxon>Ascomycota</taxon>
        <taxon>Pezizomycotina</taxon>
        <taxon>Sordariomycetes</taxon>
        <taxon>Sordariomycetidae</taxon>
        <taxon>Magnaporthales</taxon>
        <taxon>Pyriculariaceae</taxon>
        <taxon>Pyricularia</taxon>
    </lineage>
</organism>
<evidence type="ECO:0008006" key="8">
    <source>
        <dbReference type="Google" id="ProtNLM"/>
    </source>
</evidence>
<keyword evidence="2" id="KW-0479">Metal-binding</keyword>
<dbReference type="GO" id="GO:0020037">
    <property type="term" value="F:heme binding"/>
    <property type="evidence" value="ECO:0007669"/>
    <property type="project" value="InterPro"/>
</dbReference>
<dbReference type="GO" id="GO:0005506">
    <property type="term" value="F:iron ion binding"/>
    <property type="evidence" value="ECO:0007669"/>
    <property type="project" value="InterPro"/>
</dbReference>